<evidence type="ECO:0000313" key="1">
    <source>
        <dbReference type="EMBL" id="KAC4904651.1"/>
    </source>
</evidence>
<evidence type="ECO:0000313" key="2">
    <source>
        <dbReference type="Proteomes" id="UP000327013"/>
    </source>
</evidence>
<name>A0A5N6L6N5_9ROSI</name>
<dbReference type="Proteomes" id="UP000327013">
    <property type="component" value="Unassembled WGS sequence"/>
</dbReference>
<comment type="caution">
    <text evidence="1">The sequence shown here is derived from an EMBL/GenBank/DDBJ whole genome shotgun (WGS) entry which is preliminary data.</text>
</comment>
<dbReference type="AlphaFoldDB" id="A0A5N6L6N5"/>
<organism evidence="1 2">
    <name type="scientific">Carpinus fangiana</name>
    <dbReference type="NCBI Taxonomy" id="176857"/>
    <lineage>
        <taxon>Eukaryota</taxon>
        <taxon>Viridiplantae</taxon>
        <taxon>Streptophyta</taxon>
        <taxon>Embryophyta</taxon>
        <taxon>Tracheophyta</taxon>
        <taxon>Spermatophyta</taxon>
        <taxon>Magnoliopsida</taxon>
        <taxon>eudicotyledons</taxon>
        <taxon>Gunneridae</taxon>
        <taxon>Pentapetalae</taxon>
        <taxon>rosids</taxon>
        <taxon>fabids</taxon>
        <taxon>Fagales</taxon>
        <taxon>Betulaceae</taxon>
        <taxon>Carpinus</taxon>
    </lineage>
</organism>
<accession>A0A5N6L6N5</accession>
<proteinExistence type="predicted"/>
<keyword evidence="2" id="KW-1185">Reference proteome</keyword>
<gene>
    <name evidence="1" type="ORF">FH972_027225</name>
</gene>
<dbReference type="EMBL" id="VIBQ01001070">
    <property type="protein sequence ID" value="KAC4904651.1"/>
    <property type="molecule type" value="Genomic_DNA"/>
</dbReference>
<reference evidence="1 2" key="1">
    <citation type="submission" date="2019-06" db="EMBL/GenBank/DDBJ databases">
        <title>A chromosomal-level reference genome of Carpinus fangiana (Coryloideae, Betulaceae).</title>
        <authorList>
            <person name="Yang X."/>
            <person name="Wang Z."/>
            <person name="Zhang L."/>
            <person name="Hao G."/>
            <person name="Liu J."/>
            <person name="Yang Y."/>
        </authorList>
    </citation>
    <scope>NUCLEOTIDE SEQUENCE [LARGE SCALE GENOMIC DNA]</scope>
    <source>
        <strain evidence="1">Cfa_2016G</strain>
        <tissue evidence="1">Leaf</tissue>
    </source>
</reference>
<protein>
    <submittedName>
        <fullName evidence="1">Uncharacterized protein</fullName>
    </submittedName>
</protein>
<sequence length="135" mass="14605">MLPTFGALLDNTRTPTALPHTLFSKFSSAVFPLQHAHSPLLSPKSQISSSPSSLFQNLSVLSYFSPKISVSSFFQGGVKVCCPANPCAATRPPNHAVPVCLTAQTSHHESTPISDKSEAMINCSHKTYFHVFCEQ</sequence>